<name>A0ABQ0LNB4_MYCCL</name>
<protein>
    <submittedName>
        <fullName evidence="1">Uncharacterized protein</fullName>
    </submittedName>
</protein>
<evidence type="ECO:0000313" key="2">
    <source>
        <dbReference type="Proteomes" id="UP000815677"/>
    </source>
</evidence>
<dbReference type="Proteomes" id="UP000815677">
    <property type="component" value="Unassembled WGS sequence"/>
</dbReference>
<reference evidence="1" key="1">
    <citation type="submission" date="2014-09" db="EMBL/GenBank/DDBJ databases">
        <title>Genome sequence of the luminous mushroom Mycena chlorophos for searching fungal bioluminescence genes.</title>
        <authorList>
            <person name="Tanaka Y."/>
            <person name="Kasuga D."/>
            <person name="Oba Y."/>
            <person name="Hase S."/>
            <person name="Sato K."/>
            <person name="Oba Y."/>
            <person name="Sakakibara Y."/>
        </authorList>
    </citation>
    <scope>NUCLEOTIDE SEQUENCE</scope>
</reference>
<accession>A0ABQ0LNB4</accession>
<sequence length="135" mass="14235">MHSTRRPSPPLINRQLLAPSIHSPCPLPFTIHCSSSSPSANTSTNQPSQATTHDACCVCTLRGSYAQIQGRRLDHGRYYTSTEGSGGHRIARDRIGGGICCDYTTATGSTGGLAIGNDDQGTMRPSLSLFAASNV</sequence>
<proteinExistence type="predicted"/>
<organism evidence="1 2">
    <name type="scientific">Mycena chlorophos</name>
    <name type="common">Agaric fungus</name>
    <name type="synonym">Agaricus chlorophos</name>
    <dbReference type="NCBI Taxonomy" id="658473"/>
    <lineage>
        <taxon>Eukaryota</taxon>
        <taxon>Fungi</taxon>
        <taxon>Dikarya</taxon>
        <taxon>Basidiomycota</taxon>
        <taxon>Agaricomycotina</taxon>
        <taxon>Agaricomycetes</taxon>
        <taxon>Agaricomycetidae</taxon>
        <taxon>Agaricales</taxon>
        <taxon>Marasmiineae</taxon>
        <taxon>Mycenaceae</taxon>
        <taxon>Mycena</taxon>
    </lineage>
</organism>
<evidence type="ECO:0000313" key="1">
    <source>
        <dbReference type="EMBL" id="GAT52611.1"/>
    </source>
</evidence>
<dbReference type="EMBL" id="DF847802">
    <property type="protein sequence ID" value="GAT52611.1"/>
    <property type="molecule type" value="Genomic_DNA"/>
</dbReference>
<gene>
    <name evidence="1" type="ORF">MCHLO_09646</name>
</gene>
<keyword evidence="2" id="KW-1185">Reference proteome</keyword>